<dbReference type="GO" id="GO:0009535">
    <property type="term" value="C:chloroplast thylakoid membrane"/>
    <property type="evidence" value="ECO:0007669"/>
    <property type="project" value="UniProtKB-SubCell"/>
</dbReference>
<evidence type="ECO:0000256" key="10">
    <source>
        <dbReference type="ARBA" id="ARBA00023136"/>
    </source>
</evidence>
<keyword evidence="12" id="KW-0150">Chloroplast</keyword>
<evidence type="ECO:0000256" key="7">
    <source>
        <dbReference type="ARBA" id="ARBA00022836"/>
    </source>
</evidence>
<evidence type="ECO:0000256" key="3">
    <source>
        <dbReference type="ARBA" id="ARBA00005252"/>
    </source>
</evidence>
<evidence type="ECO:0000256" key="9">
    <source>
        <dbReference type="ARBA" id="ARBA00023078"/>
    </source>
</evidence>
<keyword evidence="10 11" id="KW-0472">Membrane</keyword>
<sequence>MAANTLPSFFVPLVGVFFPAVTMGFLYLYIQKDEIL</sequence>
<dbReference type="HAMAP" id="MF_00431">
    <property type="entry name" value="PSI_PsaI"/>
    <property type="match status" value="1"/>
</dbReference>
<dbReference type="InterPro" id="IPR036357">
    <property type="entry name" value="PSI_PsaI_sf"/>
</dbReference>
<evidence type="ECO:0000256" key="4">
    <source>
        <dbReference type="ARBA" id="ARBA00019929"/>
    </source>
</evidence>
<keyword evidence="5 11" id="KW-0602">Photosynthesis</keyword>
<evidence type="ECO:0000256" key="2">
    <source>
        <dbReference type="ARBA" id="ARBA00004581"/>
    </source>
</evidence>
<evidence type="ECO:0000256" key="6">
    <source>
        <dbReference type="ARBA" id="ARBA00022692"/>
    </source>
</evidence>
<keyword evidence="8 11" id="KW-1133">Transmembrane helix</keyword>
<proteinExistence type="inferred from homology"/>
<dbReference type="GO" id="GO:0009522">
    <property type="term" value="C:photosystem I"/>
    <property type="evidence" value="ECO:0007669"/>
    <property type="project" value="UniProtKB-KW"/>
</dbReference>
<dbReference type="SUPFAM" id="SSF81540">
    <property type="entry name" value="Subunit VIII of photosystem I reaction centre, PsaI"/>
    <property type="match status" value="1"/>
</dbReference>
<evidence type="ECO:0000256" key="1">
    <source>
        <dbReference type="ARBA" id="ARBA00003541"/>
    </source>
</evidence>
<evidence type="ECO:0000256" key="5">
    <source>
        <dbReference type="ARBA" id="ARBA00022531"/>
    </source>
</evidence>
<dbReference type="PANTHER" id="PTHR35775">
    <property type="match status" value="1"/>
</dbReference>
<comment type="similarity">
    <text evidence="3 11">Belongs to the PsaI family.</text>
</comment>
<comment type="function">
    <text evidence="1 11">May help in the organization of the PsaL subunit.</text>
</comment>
<comment type="subcellular location">
    <subcellularLocation>
        <location evidence="2 11">Plastid</location>
        <location evidence="2 11">Chloroplast thylakoid membrane</location>
        <topology evidence="2 11">Single-pass membrane protein</topology>
    </subcellularLocation>
</comment>
<evidence type="ECO:0000256" key="11">
    <source>
        <dbReference type="HAMAP-Rule" id="MF_00431"/>
    </source>
</evidence>
<dbReference type="GO" id="GO:0015979">
    <property type="term" value="P:photosynthesis"/>
    <property type="evidence" value="ECO:0007669"/>
    <property type="project" value="UniProtKB-UniRule"/>
</dbReference>
<name>A0A3T0ZDH9_9CONI</name>
<dbReference type="NCBIfam" id="TIGR03052">
    <property type="entry name" value="PS_I_psaI"/>
    <property type="match status" value="1"/>
</dbReference>
<geneLocation type="chloroplast" evidence="12"/>
<dbReference type="AlphaFoldDB" id="A0A3T0ZDH9"/>
<dbReference type="InterPro" id="IPR001302">
    <property type="entry name" value="PSI_PsaI"/>
</dbReference>
<dbReference type="EMBL" id="AP018902">
    <property type="protein sequence ID" value="BBF90937.1"/>
    <property type="molecule type" value="Genomic_DNA"/>
</dbReference>
<protein>
    <recommendedName>
        <fullName evidence="4 11">Photosystem I reaction center subunit VIII</fullName>
        <shortName evidence="11">PSI-I</shortName>
    </recommendedName>
</protein>
<organism evidence="12">
    <name type="scientific">Lepidothamnus intermedius</name>
    <dbReference type="NCBI Taxonomy" id="224738"/>
    <lineage>
        <taxon>Eukaryota</taxon>
        <taxon>Viridiplantae</taxon>
        <taxon>Streptophyta</taxon>
        <taxon>Embryophyta</taxon>
        <taxon>Tracheophyta</taxon>
        <taxon>Spermatophyta</taxon>
        <taxon>Pinopsida</taxon>
        <taxon>Pinidae</taxon>
        <taxon>Conifers II</taxon>
        <taxon>Araucariales</taxon>
        <taxon>Podocarpaceae</taxon>
        <taxon>Lepidothamnus</taxon>
    </lineage>
</organism>
<dbReference type="Pfam" id="PF00796">
    <property type="entry name" value="PSI_8"/>
    <property type="match status" value="1"/>
</dbReference>
<keyword evidence="12" id="KW-0934">Plastid</keyword>
<feature type="transmembrane region" description="Helical" evidence="11">
    <location>
        <begin position="6"/>
        <end position="30"/>
    </location>
</feature>
<keyword evidence="7 11" id="KW-0603">Photosystem I</keyword>
<accession>A0A3T0ZDH9</accession>
<reference evidence="12" key="1">
    <citation type="journal article" date="2018" name="Mol. Phylogenet. Evol.">
        <title>Enlarged and highly repetitive plastome of Lagarostrobos and plastid phylogenomics of Podocarpaceae.</title>
        <authorList>
            <person name="Sudianto E."/>
            <person name="Wu C.-S."/>
            <person name="Leonhard L."/>
            <person name="Martine W.F."/>
            <person name="Chaw S.-M."/>
        </authorList>
    </citation>
    <scope>NUCLEOTIDE SEQUENCE</scope>
</reference>
<evidence type="ECO:0000313" key="12">
    <source>
        <dbReference type="EMBL" id="BBF90937.1"/>
    </source>
</evidence>
<gene>
    <name evidence="11 12" type="primary">psaI</name>
</gene>
<dbReference type="PANTHER" id="PTHR35775:SF2">
    <property type="entry name" value="PHOTOSYSTEM I REACTION CENTER SUBUNIT VIII"/>
    <property type="match status" value="1"/>
</dbReference>
<evidence type="ECO:0000256" key="8">
    <source>
        <dbReference type="ARBA" id="ARBA00022989"/>
    </source>
</evidence>
<keyword evidence="9 11" id="KW-0793">Thylakoid</keyword>
<keyword evidence="6 11" id="KW-0812">Transmembrane</keyword>